<protein>
    <submittedName>
        <fullName evidence="1">Uncharacterized protein</fullName>
    </submittedName>
</protein>
<gene>
    <name evidence="1" type="ORF">NG895_17875</name>
</gene>
<organism evidence="1 2">
    <name type="scientific">Aeoliella straminimaris</name>
    <dbReference type="NCBI Taxonomy" id="2954799"/>
    <lineage>
        <taxon>Bacteria</taxon>
        <taxon>Pseudomonadati</taxon>
        <taxon>Planctomycetota</taxon>
        <taxon>Planctomycetia</taxon>
        <taxon>Pirellulales</taxon>
        <taxon>Lacipirellulaceae</taxon>
        <taxon>Aeoliella</taxon>
    </lineage>
</organism>
<dbReference type="AlphaFoldDB" id="A0A9X2FBE1"/>
<reference evidence="1" key="1">
    <citation type="submission" date="2022-06" db="EMBL/GenBank/DDBJ databases">
        <title>Aeoliella straminimaris, a novel planctomycete from sediments.</title>
        <authorList>
            <person name="Vitorino I.R."/>
            <person name="Lage O.M."/>
        </authorList>
    </citation>
    <scope>NUCLEOTIDE SEQUENCE</scope>
    <source>
        <strain evidence="1">ICT_H6.2</strain>
    </source>
</reference>
<name>A0A9X2FBE1_9BACT</name>
<dbReference type="RefSeq" id="WP_252853882.1">
    <property type="nucleotide sequence ID" value="NZ_JAMXLR010000061.1"/>
</dbReference>
<evidence type="ECO:0000313" key="2">
    <source>
        <dbReference type="Proteomes" id="UP001155241"/>
    </source>
</evidence>
<evidence type="ECO:0000313" key="1">
    <source>
        <dbReference type="EMBL" id="MCO6045770.1"/>
    </source>
</evidence>
<proteinExistence type="predicted"/>
<comment type="caution">
    <text evidence="1">The sequence shown here is derived from an EMBL/GenBank/DDBJ whole genome shotgun (WGS) entry which is preliminary data.</text>
</comment>
<keyword evidence="2" id="KW-1185">Reference proteome</keyword>
<dbReference type="Proteomes" id="UP001155241">
    <property type="component" value="Unassembled WGS sequence"/>
</dbReference>
<sequence length="242" mass="25896">MAFFASLIALSAAGHAAEIRTYRFTGEEFSYSFGCGECGSPPYYHRARVEGTFEVELDIENGAGTLIDLDAWLVDIEGGFPIGTGWDEWEWRSSAPDREFLSPDSPFSVWYHPPFSGTLALAAEHPLAPDYSSGGLLGPDFPSPDPAALILANTGSEPNPNGPGSRAAALFQIAMLDGEALFSYHIPIDDAVETILGATAVQVVPESESATIAVGMVVIFCMASLVRRRALSVKADMKLAYI</sequence>
<accession>A0A9X2FBE1</accession>
<dbReference type="EMBL" id="JAMXLR010000061">
    <property type="protein sequence ID" value="MCO6045770.1"/>
    <property type="molecule type" value="Genomic_DNA"/>
</dbReference>